<evidence type="ECO:0000313" key="2">
    <source>
        <dbReference type="EMBL" id="MSB22811.1"/>
    </source>
</evidence>
<dbReference type="RefSeq" id="WP_021630878.1">
    <property type="nucleotide sequence ID" value="NZ_JADMOW010000086.1"/>
</dbReference>
<dbReference type="Proteomes" id="UP000095746">
    <property type="component" value="Unassembled WGS sequence"/>
</dbReference>
<dbReference type="EMBL" id="CYZT01000019">
    <property type="protein sequence ID" value="CUN83560.1"/>
    <property type="molecule type" value="Genomic_DNA"/>
</dbReference>
<reference evidence="2 4" key="2">
    <citation type="journal article" date="2019" name="Nat. Med.">
        <title>A library of human gut bacterial isolates paired with longitudinal multiomics data enables mechanistic microbiome research.</title>
        <authorList>
            <person name="Poyet M."/>
            <person name="Groussin M."/>
            <person name="Gibbons S.M."/>
            <person name="Avila-Pacheco J."/>
            <person name="Jiang X."/>
            <person name="Kearney S.M."/>
            <person name="Perrotta A.R."/>
            <person name="Berdy B."/>
            <person name="Zhao S."/>
            <person name="Lieberman T.D."/>
            <person name="Swanson P.K."/>
            <person name="Smith M."/>
            <person name="Roesemann S."/>
            <person name="Alexander J.E."/>
            <person name="Rich S.A."/>
            <person name="Livny J."/>
            <person name="Vlamakis H."/>
            <person name="Clish C."/>
            <person name="Bullock K."/>
            <person name="Deik A."/>
            <person name="Scott J."/>
            <person name="Pierce K.A."/>
            <person name="Xavier R.J."/>
            <person name="Alm E.J."/>
        </authorList>
    </citation>
    <scope>NUCLEOTIDE SEQUENCE [LARGE SCALE GENOMIC DNA]</scope>
    <source>
        <strain evidence="2 4">BIOML-A2</strain>
    </source>
</reference>
<proteinExistence type="predicted"/>
<evidence type="ECO:0000313" key="1">
    <source>
        <dbReference type="EMBL" id="CUN83560.1"/>
    </source>
</evidence>
<dbReference type="AlphaFoldDB" id="A0A174A744"/>
<evidence type="ECO:0000313" key="4">
    <source>
        <dbReference type="Proteomes" id="UP000434475"/>
    </source>
</evidence>
<dbReference type="EMBL" id="WKPR01000054">
    <property type="protein sequence ID" value="MSB22811.1"/>
    <property type="molecule type" value="Genomic_DNA"/>
</dbReference>
<name>A0A174A744_FLAPL</name>
<dbReference type="Proteomes" id="UP000434475">
    <property type="component" value="Unassembled WGS sequence"/>
</dbReference>
<organism evidence="1 3">
    <name type="scientific">Flavonifractor plautii</name>
    <name type="common">Fusobacterium plautii</name>
    <dbReference type="NCBI Taxonomy" id="292800"/>
    <lineage>
        <taxon>Bacteria</taxon>
        <taxon>Bacillati</taxon>
        <taxon>Bacillota</taxon>
        <taxon>Clostridia</taxon>
        <taxon>Eubacteriales</taxon>
        <taxon>Oscillospiraceae</taxon>
        <taxon>Flavonifractor</taxon>
    </lineage>
</organism>
<evidence type="ECO:0000313" key="3">
    <source>
        <dbReference type="Proteomes" id="UP000095746"/>
    </source>
</evidence>
<accession>A0A174A744</accession>
<sequence>MQTTWVKDYEISIQEAPDYHWYSYDSKNYDKVFHLTSAEDFTRTILLTIKRAHQEKKVVLVVPYYTIVDHCALPAGNRLFLMLNDLLCLFNLESLDIDKQQKLDTIGTMFASYPYKQDFILYGELDIFRVTSNLSIQWQFSGKDIFVSYNDDAPAFEMKSDRIYLRDFEGDHYEIDYDGKLIQTLKHEKRRWTAWAHAISRYLKNHFNISHG</sequence>
<reference evidence="1 3" key="1">
    <citation type="submission" date="2015-09" db="EMBL/GenBank/DDBJ databases">
        <authorList>
            <consortium name="Pathogen Informatics"/>
        </authorList>
    </citation>
    <scope>NUCLEOTIDE SEQUENCE [LARGE SCALE GENOMIC DNA]</scope>
    <source>
        <strain evidence="1 3">2789STDY5608854</strain>
    </source>
</reference>
<protein>
    <submittedName>
        <fullName evidence="1">Uncharacterized protein</fullName>
    </submittedName>
</protein>
<gene>
    <name evidence="1" type="ORF">ERS852411_00564</name>
    <name evidence="2" type="ORF">GKE97_25475</name>
</gene>